<accession>B6GBL5</accession>
<comment type="caution">
    <text evidence="1">The sequence shown here is derived from an EMBL/GenBank/DDBJ whole genome shotgun (WGS) entry which is preliminary data.</text>
</comment>
<gene>
    <name evidence="1" type="ORF">COLSTE_01478</name>
</gene>
<proteinExistence type="predicted"/>
<dbReference type="AlphaFoldDB" id="B6GBL5"/>
<organism evidence="1 2">
    <name type="scientific">Collinsella stercoris DSM 13279</name>
    <dbReference type="NCBI Taxonomy" id="445975"/>
    <lineage>
        <taxon>Bacteria</taxon>
        <taxon>Bacillati</taxon>
        <taxon>Actinomycetota</taxon>
        <taxon>Coriobacteriia</taxon>
        <taxon>Coriobacteriales</taxon>
        <taxon>Coriobacteriaceae</taxon>
        <taxon>Collinsella</taxon>
    </lineage>
</organism>
<dbReference type="EMBL" id="ABXJ01000078">
    <property type="protein sequence ID" value="EEA90311.1"/>
    <property type="molecule type" value="Genomic_DNA"/>
</dbReference>
<reference evidence="1 2" key="2">
    <citation type="submission" date="2008-10" db="EMBL/GenBank/DDBJ databases">
        <authorList>
            <person name="Fulton L."/>
            <person name="Clifton S."/>
            <person name="Fulton B."/>
            <person name="Xu J."/>
            <person name="Minx P."/>
            <person name="Pepin K.H."/>
            <person name="Johnson M."/>
            <person name="Thiruvilangam P."/>
            <person name="Bhonagiri V."/>
            <person name="Nash W.E."/>
            <person name="Mardis E.R."/>
            <person name="Wilson R.K."/>
        </authorList>
    </citation>
    <scope>NUCLEOTIDE SEQUENCE [LARGE SCALE GENOMIC DNA]</scope>
    <source>
        <strain evidence="1 2">DSM 13279</strain>
    </source>
</reference>
<evidence type="ECO:0000313" key="1">
    <source>
        <dbReference type="EMBL" id="EEA90311.1"/>
    </source>
</evidence>
<dbReference type="Proteomes" id="UP000003560">
    <property type="component" value="Unassembled WGS sequence"/>
</dbReference>
<dbReference type="STRING" id="445975.COLSTE_01478"/>
<sequence>MSAFPTFEGVQTLAKRSLDIKGVPWGAYESTPCWAPTLPLLHAGARRRNRSHLSPPANSSNFSEITPCIEFDKHA</sequence>
<evidence type="ECO:0000313" key="2">
    <source>
        <dbReference type="Proteomes" id="UP000003560"/>
    </source>
</evidence>
<dbReference type="HOGENOM" id="CLU_2664785_0_0_11"/>
<protein>
    <submittedName>
        <fullName evidence="1">Uncharacterized protein</fullName>
    </submittedName>
</protein>
<keyword evidence="2" id="KW-1185">Reference proteome</keyword>
<reference evidence="1 2" key="1">
    <citation type="submission" date="2008-10" db="EMBL/GenBank/DDBJ databases">
        <title>Draft genome sequence of Collinsella stercoris (DSM 13279).</title>
        <authorList>
            <person name="Sudarsanam P."/>
            <person name="Ley R."/>
            <person name="Guruge J."/>
            <person name="Turnbaugh P.J."/>
            <person name="Mahowald M."/>
            <person name="Liep D."/>
            <person name="Gordon J."/>
        </authorList>
    </citation>
    <scope>NUCLEOTIDE SEQUENCE [LARGE SCALE GENOMIC DNA]</scope>
    <source>
        <strain evidence="1 2">DSM 13279</strain>
    </source>
</reference>
<name>B6GBL5_9ACTN</name>